<evidence type="ECO:0000256" key="1">
    <source>
        <dbReference type="SAM" id="MobiDB-lite"/>
    </source>
</evidence>
<feature type="region of interest" description="Disordered" evidence="1">
    <location>
        <begin position="274"/>
        <end position="295"/>
    </location>
</feature>
<feature type="region of interest" description="Disordered" evidence="1">
    <location>
        <begin position="91"/>
        <end position="114"/>
    </location>
</feature>
<organism evidence="2 3">
    <name type="scientific">Bionectria ochroleuca</name>
    <name type="common">Gliocladium roseum</name>
    <dbReference type="NCBI Taxonomy" id="29856"/>
    <lineage>
        <taxon>Eukaryota</taxon>
        <taxon>Fungi</taxon>
        <taxon>Dikarya</taxon>
        <taxon>Ascomycota</taxon>
        <taxon>Pezizomycotina</taxon>
        <taxon>Sordariomycetes</taxon>
        <taxon>Hypocreomycetidae</taxon>
        <taxon>Hypocreales</taxon>
        <taxon>Bionectriaceae</taxon>
        <taxon>Clonostachys</taxon>
    </lineage>
</organism>
<feature type="region of interest" description="Disordered" evidence="1">
    <location>
        <begin position="1"/>
        <end position="25"/>
    </location>
</feature>
<evidence type="ECO:0000313" key="2">
    <source>
        <dbReference type="EMBL" id="VUC34941.1"/>
    </source>
</evidence>
<protein>
    <submittedName>
        <fullName evidence="2">Uncharacterized protein</fullName>
    </submittedName>
</protein>
<accession>A0ABY6UU87</accession>
<proteinExistence type="predicted"/>
<keyword evidence="3" id="KW-1185">Reference proteome</keyword>
<feature type="compositionally biased region" description="Acidic residues" evidence="1">
    <location>
        <begin position="91"/>
        <end position="109"/>
    </location>
</feature>
<gene>
    <name evidence="2" type="ORF">CLO192961_LOCUS399267</name>
</gene>
<sequence>MTSPLWLPFRPPNTAGSDASLSKDSPKTLQLQKLFERLTNVKFMYAFCEMIKEATESMQPAPETFVGFTNSALVGRPLALAQAGWSLELAADEPGEGHETEDEDSDSEDPNPRGYPFKIKIGGKQKGFDGPLGLKLGKVYSDYLPKDQELPIKDDDGTEVITPTKPFVLRPFFPSRELSSSAADFAEKRNRHLCVRSVLVDPFSPIHAYSGLLPVRELILPSWTWQAALSRMNAFFHAGPIVMAKDVPSTLNRNRGLTAEDPLTESSHFKLAEGPVRLSEPGQGDWDWLQPYNPD</sequence>
<name>A0ABY6UU87_BIOOC</name>
<dbReference type="EMBL" id="CABFNS010000899">
    <property type="protein sequence ID" value="VUC34941.1"/>
    <property type="molecule type" value="Genomic_DNA"/>
</dbReference>
<evidence type="ECO:0000313" key="3">
    <source>
        <dbReference type="Proteomes" id="UP000766486"/>
    </source>
</evidence>
<dbReference type="Proteomes" id="UP000766486">
    <property type="component" value="Unassembled WGS sequence"/>
</dbReference>
<comment type="caution">
    <text evidence="2">The sequence shown here is derived from an EMBL/GenBank/DDBJ whole genome shotgun (WGS) entry which is preliminary data.</text>
</comment>
<reference evidence="2 3" key="1">
    <citation type="submission" date="2019-06" db="EMBL/GenBank/DDBJ databases">
        <authorList>
            <person name="Broberg M."/>
        </authorList>
    </citation>
    <scope>NUCLEOTIDE SEQUENCE [LARGE SCALE GENOMIC DNA]</scope>
</reference>
<feature type="compositionally biased region" description="Polar residues" evidence="1">
    <location>
        <begin position="14"/>
        <end position="25"/>
    </location>
</feature>